<organism evidence="2 3">
    <name type="scientific">Portunus trituberculatus</name>
    <name type="common">Swimming crab</name>
    <name type="synonym">Neptunus trituberculatus</name>
    <dbReference type="NCBI Taxonomy" id="210409"/>
    <lineage>
        <taxon>Eukaryota</taxon>
        <taxon>Metazoa</taxon>
        <taxon>Ecdysozoa</taxon>
        <taxon>Arthropoda</taxon>
        <taxon>Crustacea</taxon>
        <taxon>Multicrustacea</taxon>
        <taxon>Malacostraca</taxon>
        <taxon>Eumalacostraca</taxon>
        <taxon>Eucarida</taxon>
        <taxon>Decapoda</taxon>
        <taxon>Pleocyemata</taxon>
        <taxon>Brachyura</taxon>
        <taxon>Eubrachyura</taxon>
        <taxon>Portunoidea</taxon>
        <taxon>Portunidae</taxon>
        <taxon>Portuninae</taxon>
        <taxon>Portunus</taxon>
    </lineage>
</organism>
<dbReference type="Proteomes" id="UP000324222">
    <property type="component" value="Unassembled WGS sequence"/>
</dbReference>
<feature type="compositionally biased region" description="Basic and acidic residues" evidence="1">
    <location>
        <begin position="19"/>
        <end position="39"/>
    </location>
</feature>
<reference evidence="2 3" key="1">
    <citation type="submission" date="2019-05" db="EMBL/GenBank/DDBJ databases">
        <title>Another draft genome of Portunus trituberculatus and its Hox gene families provides insights of decapod evolution.</title>
        <authorList>
            <person name="Jeong J.-H."/>
            <person name="Song I."/>
            <person name="Kim S."/>
            <person name="Choi T."/>
            <person name="Kim D."/>
            <person name="Ryu S."/>
            <person name="Kim W."/>
        </authorList>
    </citation>
    <scope>NUCLEOTIDE SEQUENCE [LARGE SCALE GENOMIC DNA]</scope>
    <source>
        <tissue evidence="2">Muscle</tissue>
    </source>
</reference>
<name>A0A5B7I226_PORTR</name>
<protein>
    <submittedName>
        <fullName evidence="2">Uncharacterized protein</fullName>
    </submittedName>
</protein>
<evidence type="ECO:0000256" key="1">
    <source>
        <dbReference type="SAM" id="MobiDB-lite"/>
    </source>
</evidence>
<gene>
    <name evidence="2" type="ORF">E2C01_072228</name>
</gene>
<proteinExistence type="predicted"/>
<sequence length="53" mass="6021">MCRGTDLKYRLSVPVPPRTPDRRAPFGGAEERSEVRKAPALDLLSESWRHSMP</sequence>
<keyword evidence="3" id="KW-1185">Reference proteome</keyword>
<dbReference type="AlphaFoldDB" id="A0A5B7I226"/>
<evidence type="ECO:0000313" key="3">
    <source>
        <dbReference type="Proteomes" id="UP000324222"/>
    </source>
</evidence>
<feature type="region of interest" description="Disordered" evidence="1">
    <location>
        <begin position="1"/>
        <end position="53"/>
    </location>
</feature>
<dbReference type="EMBL" id="VSRR010046678">
    <property type="protein sequence ID" value="MPC77762.1"/>
    <property type="molecule type" value="Genomic_DNA"/>
</dbReference>
<evidence type="ECO:0000313" key="2">
    <source>
        <dbReference type="EMBL" id="MPC77762.1"/>
    </source>
</evidence>
<accession>A0A5B7I226</accession>
<comment type="caution">
    <text evidence="2">The sequence shown here is derived from an EMBL/GenBank/DDBJ whole genome shotgun (WGS) entry which is preliminary data.</text>
</comment>